<dbReference type="Pfam" id="PF17042">
    <property type="entry name" value="NBD_C"/>
    <property type="match status" value="1"/>
</dbReference>
<feature type="domain" description="Four-carbon acid sugar kinase nucleotide binding" evidence="8">
    <location>
        <begin position="262"/>
        <end position="414"/>
    </location>
</feature>
<dbReference type="GO" id="GO:0005524">
    <property type="term" value="F:ATP binding"/>
    <property type="evidence" value="ECO:0007669"/>
    <property type="project" value="UniProtKB-KW"/>
</dbReference>
<evidence type="ECO:0000259" key="8">
    <source>
        <dbReference type="Pfam" id="PF17042"/>
    </source>
</evidence>
<sequence length="421" mass="44881">MDAPRYGWFGDDFTGATDTLATISERGHRAFLFLGVPDAACLRAAGPLDAVGIASATRSMGSGELRAAVEPAGRFFRALGVRLVHYKCCSTFDSALEVGNLAIALETLRPFVDQPTAVILGGQPSLGRYCAFSNLFAVAGEETHRLDRHPTMSRHPATPMGEADLRRHFATLGLETVEGIHYPLMDDAPHLLDRLTSSRDEAVLLDALTQEHVSVAGTALRLLSEKGSVLAMGASGIAEAFFQTRQSPTRAATDDLEVSQVLALAGSLSPTTRAQVLASRRYRRLQIDPIALGVSSAYREDLLAEAMKILQVGDNLLLHTMSLDGSTPDTAEASLAPEGAKLVCAILAQCPVRRVFAAGGDTSSHLVQALGFWGLGFVGRADKGVSISRARSDRPDRDGMLLLLKGGQMGGPDLMDRFVGR</sequence>
<dbReference type="SUPFAM" id="SSF142764">
    <property type="entry name" value="YgbK-like"/>
    <property type="match status" value="1"/>
</dbReference>
<accession>A0A7W6BZ15</accession>
<keyword evidence="4" id="KW-0418">Kinase</keyword>
<reference evidence="9 10" key="1">
    <citation type="submission" date="2020-08" db="EMBL/GenBank/DDBJ databases">
        <title>Genomic Encyclopedia of Type Strains, Phase IV (KMG-IV): sequencing the most valuable type-strain genomes for metagenomic binning, comparative biology and taxonomic classification.</title>
        <authorList>
            <person name="Goeker M."/>
        </authorList>
    </citation>
    <scope>NUCLEOTIDE SEQUENCE [LARGE SCALE GENOMIC DNA]</scope>
    <source>
        <strain evidence="9 10">DSM 25024</strain>
    </source>
</reference>
<dbReference type="InterPro" id="IPR031475">
    <property type="entry name" value="NBD_C"/>
</dbReference>
<keyword evidence="5" id="KW-0067">ATP-binding</keyword>
<dbReference type="Proteomes" id="UP000531216">
    <property type="component" value="Unassembled WGS sequence"/>
</dbReference>
<evidence type="ECO:0000256" key="4">
    <source>
        <dbReference type="ARBA" id="ARBA00022777"/>
    </source>
</evidence>
<keyword evidence="3" id="KW-0547">Nucleotide-binding</keyword>
<evidence type="ECO:0000313" key="9">
    <source>
        <dbReference type="EMBL" id="MBB3937375.1"/>
    </source>
</evidence>
<protein>
    <submittedName>
        <fullName evidence="9">Uncharacterized protein YgbK (DUF1537 family)</fullName>
    </submittedName>
</protein>
<organism evidence="9 10">
    <name type="scientific">Aureimonas phyllosphaerae</name>
    <dbReference type="NCBI Taxonomy" id="1166078"/>
    <lineage>
        <taxon>Bacteria</taxon>
        <taxon>Pseudomonadati</taxon>
        <taxon>Pseudomonadota</taxon>
        <taxon>Alphaproteobacteria</taxon>
        <taxon>Hyphomicrobiales</taxon>
        <taxon>Aurantimonadaceae</taxon>
        <taxon>Aureimonas</taxon>
    </lineage>
</organism>
<gene>
    <name evidence="9" type="ORF">GGR05_003541</name>
</gene>
<comment type="similarity">
    <text evidence="1">Belongs to the four-carbon acid sugar kinase family.</text>
</comment>
<dbReference type="OrthoDB" id="7686359at2"/>
<comment type="caution">
    <text evidence="9">The sequence shown here is derived from an EMBL/GenBank/DDBJ whole genome shotgun (WGS) entry which is preliminary data.</text>
</comment>
<dbReference type="RefSeq" id="WP_090964361.1">
    <property type="nucleotide sequence ID" value="NZ_FOOA01000012.1"/>
</dbReference>
<dbReference type="InterPro" id="IPR042213">
    <property type="entry name" value="NBD_C_sf"/>
</dbReference>
<dbReference type="Pfam" id="PF07005">
    <property type="entry name" value="SBD_N"/>
    <property type="match status" value="1"/>
</dbReference>
<proteinExistence type="inferred from homology"/>
<evidence type="ECO:0000256" key="6">
    <source>
        <dbReference type="ARBA" id="ARBA00023277"/>
    </source>
</evidence>
<keyword evidence="6" id="KW-0119">Carbohydrate metabolism</keyword>
<keyword evidence="10" id="KW-1185">Reference proteome</keyword>
<evidence type="ECO:0000313" key="10">
    <source>
        <dbReference type="Proteomes" id="UP000531216"/>
    </source>
</evidence>
<dbReference type="EMBL" id="JACIDO010000008">
    <property type="protein sequence ID" value="MBB3937375.1"/>
    <property type="molecule type" value="Genomic_DNA"/>
</dbReference>
<name>A0A7W6BZ15_9HYPH</name>
<dbReference type="AlphaFoldDB" id="A0A7W6BZ15"/>
<evidence type="ECO:0000256" key="5">
    <source>
        <dbReference type="ARBA" id="ARBA00022840"/>
    </source>
</evidence>
<dbReference type="Gene3D" id="3.40.50.10840">
    <property type="entry name" value="Putative sugar-binding, N-terminal domain"/>
    <property type="match status" value="1"/>
</dbReference>
<dbReference type="InterPro" id="IPR037051">
    <property type="entry name" value="4-carb_acid_sugar_kinase_N_sf"/>
</dbReference>
<feature type="domain" description="Four-carbon acid sugar kinase N-terminal" evidence="7">
    <location>
        <begin position="7"/>
        <end position="240"/>
    </location>
</feature>
<dbReference type="GO" id="GO:0016301">
    <property type="term" value="F:kinase activity"/>
    <property type="evidence" value="ECO:0007669"/>
    <property type="project" value="UniProtKB-KW"/>
</dbReference>
<evidence type="ECO:0000256" key="3">
    <source>
        <dbReference type="ARBA" id="ARBA00022741"/>
    </source>
</evidence>
<evidence type="ECO:0000259" key="7">
    <source>
        <dbReference type="Pfam" id="PF07005"/>
    </source>
</evidence>
<evidence type="ECO:0000256" key="2">
    <source>
        <dbReference type="ARBA" id="ARBA00022679"/>
    </source>
</evidence>
<evidence type="ECO:0000256" key="1">
    <source>
        <dbReference type="ARBA" id="ARBA00005715"/>
    </source>
</evidence>
<keyword evidence="2" id="KW-0808">Transferase</keyword>
<dbReference type="InterPro" id="IPR010737">
    <property type="entry name" value="4-carb_acid_sugar_kinase_N"/>
</dbReference>
<dbReference type="Gene3D" id="3.40.980.20">
    <property type="entry name" value="Four-carbon acid sugar kinase, nucleotide binding domain"/>
    <property type="match status" value="1"/>
</dbReference>